<dbReference type="GO" id="GO:0071949">
    <property type="term" value="F:FAD binding"/>
    <property type="evidence" value="ECO:0007669"/>
    <property type="project" value="InterPro"/>
</dbReference>
<keyword evidence="2" id="KW-0285">Flavoprotein</keyword>
<dbReference type="GO" id="GO:0016491">
    <property type="term" value="F:oxidoreductase activity"/>
    <property type="evidence" value="ECO:0007669"/>
    <property type="project" value="UniProtKB-KW"/>
</dbReference>
<dbReference type="InterPro" id="IPR050416">
    <property type="entry name" value="FAD-linked_Oxidoreductase"/>
</dbReference>
<dbReference type="PANTHER" id="PTHR42973">
    <property type="entry name" value="BINDING OXIDOREDUCTASE, PUTATIVE (AFU_ORTHOLOGUE AFUA_1G17690)-RELATED"/>
    <property type="match status" value="1"/>
</dbReference>
<dbReference type="Proteomes" id="UP000315522">
    <property type="component" value="Unassembled WGS sequence"/>
</dbReference>
<dbReference type="EMBL" id="QGML01000565">
    <property type="protein sequence ID" value="TVY91377.1"/>
    <property type="molecule type" value="Genomic_DNA"/>
</dbReference>
<accession>A0A559MEJ3</accession>
<feature type="signal peptide" evidence="5">
    <location>
        <begin position="1"/>
        <end position="27"/>
    </location>
</feature>
<evidence type="ECO:0000313" key="7">
    <source>
        <dbReference type="EMBL" id="TVY91377.1"/>
    </source>
</evidence>
<comment type="caution">
    <text evidence="7">The sequence shown here is derived from an EMBL/GenBank/DDBJ whole genome shotgun (WGS) entry which is preliminary data.</text>
</comment>
<dbReference type="AlphaFoldDB" id="A0A559MEJ3"/>
<proteinExistence type="inferred from homology"/>
<name>A0A559MEJ3_9HELO</name>
<dbReference type="Pfam" id="PF01565">
    <property type="entry name" value="FAD_binding_4"/>
    <property type="match status" value="1"/>
</dbReference>
<feature type="domain" description="FAD-binding PCMH-type" evidence="6">
    <location>
        <begin position="81"/>
        <end position="252"/>
    </location>
</feature>
<sequence length="517" mass="56606">MNSTTSMNRFSCLAICGLGLLQTLVAGINVPYYFQPAPFTRRDLCVTKVQRELGPLLSKTSAIFGPSDARYDNATERWDEFLTPDVEIVARVGQESDVSIIVKYCNANSIDFMAVNRGHAITSTISSFKGLQIDLGLLQAIDIQLDGKSAWLQGGTYGGLVVDYLWDKGYVATTGSCACIGLMGPGLGGGHGRYQGLYGLVSDNIISLNVVFADASAITVNSTSNPDLFWAMRGAGHNFGIVTSFQLQIHPRLVDTWHYHNYVWTQDKLEQVFEALNTFHGNGTTPVLMGSNAGQFAIVPNISETEAILIWGFGYAGPAAEAEKLLEPFNAIGAVSEESGDVPFPDIAHLQGTGLEDATCQDGSSYAGSTLYSLVYNVTAERQIYNLFNEKIALYPEFAAGASFLHEGYSDQAVVAVDPASSAFPHRDEHHLLYFLLAMDKGSYSTDAAWQWAAEVRDIWAAGQPTRLPATYANYALGSESLESIYGDEPWRLERLRALKAKYDPDNRFRYYNPFVL</sequence>
<dbReference type="InterPro" id="IPR036318">
    <property type="entry name" value="FAD-bd_PCMH-like_sf"/>
</dbReference>
<protein>
    <submittedName>
        <fullName evidence="7">FAD-linked oxidoreductase</fullName>
    </submittedName>
</protein>
<dbReference type="PROSITE" id="PS51387">
    <property type="entry name" value="FAD_PCMH"/>
    <property type="match status" value="1"/>
</dbReference>
<evidence type="ECO:0000256" key="1">
    <source>
        <dbReference type="ARBA" id="ARBA00005466"/>
    </source>
</evidence>
<dbReference type="SUPFAM" id="SSF56176">
    <property type="entry name" value="FAD-binding/transporter-associated domain-like"/>
    <property type="match status" value="1"/>
</dbReference>
<organism evidence="7 8">
    <name type="scientific">Lachnellula willkommii</name>
    <dbReference type="NCBI Taxonomy" id="215461"/>
    <lineage>
        <taxon>Eukaryota</taxon>
        <taxon>Fungi</taxon>
        <taxon>Dikarya</taxon>
        <taxon>Ascomycota</taxon>
        <taxon>Pezizomycotina</taxon>
        <taxon>Leotiomycetes</taxon>
        <taxon>Helotiales</taxon>
        <taxon>Lachnaceae</taxon>
        <taxon>Lachnellula</taxon>
    </lineage>
</organism>
<dbReference type="InterPro" id="IPR006094">
    <property type="entry name" value="Oxid_FAD_bind_N"/>
</dbReference>
<evidence type="ECO:0000256" key="4">
    <source>
        <dbReference type="ARBA" id="ARBA00023002"/>
    </source>
</evidence>
<keyword evidence="3" id="KW-0274">FAD</keyword>
<reference evidence="7 8" key="1">
    <citation type="submission" date="2018-05" db="EMBL/GenBank/DDBJ databases">
        <title>Genome sequencing and assembly of the regulated plant pathogen Lachnellula willkommii and related sister species for the development of diagnostic species identification markers.</title>
        <authorList>
            <person name="Giroux E."/>
            <person name="Bilodeau G."/>
        </authorList>
    </citation>
    <scope>NUCLEOTIDE SEQUENCE [LARGE SCALE GENOMIC DNA]</scope>
    <source>
        <strain evidence="7 8">CBS 172.35</strain>
    </source>
</reference>
<dbReference type="InterPro" id="IPR012951">
    <property type="entry name" value="BBE"/>
</dbReference>
<dbReference type="Pfam" id="PF08031">
    <property type="entry name" value="BBE"/>
    <property type="match status" value="1"/>
</dbReference>
<dbReference type="PANTHER" id="PTHR42973:SF8">
    <property type="entry name" value="FAD-BINDING PCMH-TYPE DOMAIN-CONTAINING PROTEIN"/>
    <property type="match status" value="1"/>
</dbReference>
<keyword evidence="4" id="KW-0560">Oxidoreductase</keyword>
<dbReference type="Gene3D" id="3.30.43.10">
    <property type="entry name" value="Uridine Diphospho-n-acetylenolpyruvylglucosamine Reductase, domain 2"/>
    <property type="match status" value="1"/>
</dbReference>
<dbReference type="InterPro" id="IPR016169">
    <property type="entry name" value="FAD-bd_PCMH_sub2"/>
</dbReference>
<dbReference type="InterPro" id="IPR016166">
    <property type="entry name" value="FAD-bd_PCMH"/>
</dbReference>
<feature type="chain" id="PRO_5022216349" evidence="5">
    <location>
        <begin position="28"/>
        <end position="517"/>
    </location>
</feature>
<evidence type="ECO:0000313" key="8">
    <source>
        <dbReference type="Proteomes" id="UP000315522"/>
    </source>
</evidence>
<comment type="similarity">
    <text evidence="1">Belongs to the oxygen-dependent FAD-linked oxidoreductase family.</text>
</comment>
<dbReference type="Gene3D" id="3.40.462.20">
    <property type="match status" value="1"/>
</dbReference>
<gene>
    <name evidence="7" type="primary">azaG_0</name>
    <name evidence="7" type="ORF">LAWI1_G003753</name>
</gene>
<dbReference type="InterPro" id="IPR016167">
    <property type="entry name" value="FAD-bd_PCMH_sub1"/>
</dbReference>
<keyword evidence="8" id="KW-1185">Reference proteome</keyword>
<evidence type="ECO:0000256" key="5">
    <source>
        <dbReference type="SAM" id="SignalP"/>
    </source>
</evidence>
<evidence type="ECO:0000259" key="6">
    <source>
        <dbReference type="PROSITE" id="PS51387"/>
    </source>
</evidence>
<dbReference type="Gene3D" id="3.30.465.10">
    <property type="match status" value="1"/>
</dbReference>
<evidence type="ECO:0000256" key="3">
    <source>
        <dbReference type="ARBA" id="ARBA00022827"/>
    </source>
</evidence>
<evidence type="ECO:0000256" key="2">
    <source>
        <dbReference type="ARBA" id="ARBA00022630"/>
    </source>
</evidence>
<keyword evidence="5" id="KW-0732">Signal</keyword>